<dbReference type="InterPro" id="IPR027640">
    <property type="entry name" value="Kinesin-like_fam"/>
</dbReference>
<dbReference type="GO" id="GO:0008017">
    <property type="term" value="F:microtubule binding"/>
    <property type="evidence" value="ECO:0007669"/>
    <property type="project" value="InterPro"/>
</dbReference>
<sequence>MTSDTKTYVRIRKSEKKENTQTIFVGEDKKSVRLQIKRDPQHGLINNQTTAWEFTVDKVFENDSQKTVFNEVSSNMIPMAVKGISGTLLCYGQTGAGKTFTMSGVSQRYPDRGIIPRSLAQLFEEIDKMPTYAVLVRLSYIEIYNEQIIDLFSPATNAVGSKQVSQLVISDAEDEVTVKGLACPLVNNLEDALCVLFEGELNRTVAAHALNRISSRAHTIFTIYLDVRSIADTSGCVKSSRLNYVDLAGSERVRKTQSTGQILKEANYINRSLTFLEQTVLALSDPCREHIPYRQSKLTHYLKNSIGGRYQTILIANVWDEDRFIEETVNAFAQIF</sequence>
<dbReference type="SMART" id="SM00129">
    <property type="entry name" value="KISc"/>
    <property type="match status" value="1"/>
</dbReference>
<organism evidence="10 11">
    <name type="scientific">Paragonimus westermani</name>
    <dbReference type="NCBI Taxonomy" id="34504"/>
    <lineage>
        <taxon>Eukaryota</taxon>
        <taxon>Metazoa</taxon>
        <taxon>Spiralia</taxon>
        <taxon>Lophotrochozoa</taxon>
        <taxon>Platyhelminthes</taxon>
        <taxon>Trematoda</taxon>
        <taxon>Digenea</taxon>
        <taxon>Plagiorchiida</taxon>
        <taxon>Troglotremata</taxon>
        <taxon>Troglotrematidae</taxon>
        <taxon>Paragonimus</taxon>
    </lineage>
</organism>
<evidence type="ECO:0000256" key="1">
    <source>
        <dbReference type="ARBA" id="ARBA00004245"/>
    </source>
</evidence>
<keyword evidence="3 8" id="KW-0547">Nucleotide-binding</keyword>
<evidence type="ECO:0000256" key="4">
    <source>
        <dbReference type="ARBA" id="ARBA00022840"/>
    </source>
</evidence>
<dbReference type="SUPFAM" id="SSF52540">
    <property type="entry name" value="P-loop containing nucleoside triphosphate hydrolases"/>
    <property type="match status" value="1"/>
</dbReference>
<comment type="similarity">
    <text evidence="8">Belongs to the TRAFAC class myosin-kinesin ATPase superfamily. Kinesin family.</text>
</comment>
<keyword evidence="11" id="KW-1185">Reference proteome</keyword>
<evidence type="ECO:0000256" key="3">
    <source>
        <dbReference type="ARBA" id="ARBA00022741"/>
    </source>
</evidence>
<evidence type="ECO:0000313" key="10">
    <source>
        <dbReference type="EMBL" id="KAF8571105.1"/>
    </source>
</evidence>
<evidence type="ECO:0000256" key="6">
    <source>
        <dbReference type="ARBA" id="ARBA00023175"/>
    </source>
</evidence>
<reference evidence="10 11" key="1">
    <citation type="submission" date="2019-07" db="EMBL/GenBank/DDBJ databases">
        <title>Annotation for the trematode Paragonimus westermani.</title>
        <authorList>
            <person name="Choi Y.-J."/>
        </authorList>
    </citation>
    <scope>NUCLEOTIDE SEQUENCE [LARGE SCALE GENOMIC DNA]</scope>
    <source>
        <strain evidence="10">180907_Pwestermani</strain>
    </source>
</reference>
<evidence type="ECO:0000259" key="9">
    <source>
        <dbReference type="PROSITE" id="PS50067"/>
    </source>
</evidence>
<dbReference type="PANTHER" id="PTHR47968">
    <property type="entry name" value="CENTROMERE PROTEIN E"/>
    <property type="match status" value="1"/>
</dbReference>
<feature type="domain" description="Kinesin motor" evidence="9">
    <location>
        <begin position="4"/>
        <end position="336"/>
    </location>
</feature>
<evidence type="ECO:0000256" key="8">
    <source>
        <dbReference type="PROSITE-ProRule" id="PRU00283"/>
    </source>
</evidence>
<dbReference type="GO" id="GO:0005874">
    <property type="term" value="C:microtubule"/>
    <property type="evidence" value="ECO:0007669"/>
    <property type="project" value="UniProtKB-KW"/>
</dbReference>
<dbReference type="InterPro" id="IPR036961">
    <property type="entry name" value="Kinesin_motor_dom_sf"/>
</dbReference>
<keyword evidence="7" id="KW-0963">Cytoplasm</keyword>
<evidence type="ECO:0000256" key="2">
    <source>
        <dbReference type="ARBA" id="ARBA00022701"/>
    </source>
</evidence>
<evidence type="ECO:0000256" key="7">
    <source>
        <dbReference type="ARBA" id="ARBA00023212"/>
    </source>
</evidence>
<dbReference type="PROSITE" id="PS50067">
    <property type="entry name" value="KINESIN_MOTOR_2"/>
    <property type="match status" value="1"/>
</dbReference>
<feature type="binding site" evidence="8">
    <location>
        <begin position="92"/>
        <end position="99"/>
    </location>
    <ligand>
        <name>ATP</name>
        <dbReference type="ChEBI" id="CHEBI:30616"/>
    </ligand>
</feature>
<keyword evidence="6 8" id="KW-0505">Motor protein</keyword>
<dbReference type="InterPro" id="IPR027417">
    <property type="entry name" value="P-loop_NTPase"/>
</dbReference>
<comment type="caution">
    <text evidence="10">The sequence shown here is derived from an EMBL/GenBank/DDBJ whole genome shotgun (WGS) entry which is preliminary data.</text>
</comment>
<dbReference type="OrthoDB" id="3176171at2759"/>
<dbReference type="GO" id="GO:0003777">
    <property type="term" value="F:microtubule motor activity"/>
    <property type="evidence" value="ECO:0007669"/>
    <property type="project" value="InterPro"/>
</dbReference>
<dbReference type="InterPro" id="IPR001752">
    <property type="entry name" value="Kinesin_motor_dom"/>
</dbReference>
<evidence type="ECO:0000256" key="5">
    <source>
        <dbReference type="ARBA" id="ARBA00023054"/>
    </source>
</evidence>
<dbReference type="EMBL" id="JTDF01000703">
    <property type="protein sequence ID" value="KAF8571105.1"/>
    <property type="molecule type" value="Genomic_DNA"/>
</dbReference>
<gene>
    <name evidence="10" type="ORF">P879_03476</name>
</gene>
<dbReference type="GO" id="GO:0007018">
    <property type="term" value="P:microtubule-based movement"/>
    <property type="evidence" value="ECO:0007669"/>
    <property type="project" value="InterPro"/>
</dbReference>
<comment type="subcellular location">
    <subcellularLocation>
        <location evidence="1">Cytoplasm</location>
        <location evidence="1">Cytoskeleton</location>
    </subcellularLocation>
</comment>
<keyword evidence="7" id="KW-0206">Cytoskeleton</keyword>
<keyword evidence="4 8" id="KW-0067">ATP-binding</keyword>
<keyword evidence="5" id="KW-0175">Coiled coil</keyword>
<proteinExistence type="inferred from homology"/>
<dbReference type="Proteomes" id="UP000699462">
    <property type="component" value="Unassembled WGS sequence"/>
</dbReference>
<name>A0A8T0DT48_9TREM</name>
<evidence type="ECO:0000313" key="11">
    <source>
        <dbReference type="Proteomes" id="UP000699462"/>
    </source>
</evidence>
<dbReference type="PANTHER" id="PTHR47968:SF36">
    <property type="entry name" value="KINESIN HEAVY CHAIN ISOFORM X1"/>
    <property type="match status" value="1"/>
</dbReference>
<dbReference type="AlphaFoldDB" id="A0A8T0DT48"/>
<dbReference type="PRINTS" id="PR00380">
    <property type="entry name" value="KINESINHEAVY"/>
</dbReference>
<keyword evidence="2" id="KW-0493">Microtubule</keyword>
<accession>A0A8T0DT48</accession>
<protein>
    <recommendedName>
        <fullName evidence="9">Kinesin motor domain-containing protein</fullName>
    </recommendedName>
</protein>
<dbReference type="GO" id="GO:0005524">
    <property type="term" value="F:ATP binding"/>
    <property type="evidence" value="ECO:0007669"/>
    <property type="project" value="UniProtKB-UniRule"/>
</dbReference>
<dbReference type="Pfam" id="PF00225">
    <property type="entry name" value="Kinesin"/>
    <property type="match status" value="1"/>
</dbReference>
<dbReference type="Gene3D" id="3.40.850.10">
    <property type="entry name" value="Kinesin motor domain"/>
    <property type="match status" value="1"/>
</dbReference>